<keyword evidence="3" id="KW-1185">Reference proteome</keyword>
<feature type="region of interest" description="Disordered" evidence="1">
    <location>
        <begin position="1"/>
        <end position="28"/>
    </location>
</feature>
<gene>
    <name evidence="2" type="ORF">NDU88_002422</name>
</gene>
<evidence type="ECO:0000256" key="1">
    <source>
        <dbReference type="SAM" id="MobiDB-lite"/>
    </source>
</evidence>
<name>A0AAV7KUQ7_PLEWA</name>
<dbReference type="Proteomes" id="UP001066276">
    <property type="component" value="Chromosome 12"/>
</dbReference>
<evidence type="ECO:0000313" key="3">
    <source>
        <dbReference type="Proteomes" id="UP001066276"/>
    </source>
</evidence>
<dbReference type="EMBL" id="JANPWB010000016">
    <property type="protein sequence ID" value="KAJ1082254.1"/>
    <property type="molecule type" value="Genomic_DNA"/>
</dbReference>
<organism evidence="2 3">
    <name type="scientific">Pleurodeles waltl</name>
    <name type="common">Iberian ribbed newt</name>
    <dbReference type="NCBI Taxonomy" id="8319"/>
    <lineage>
        <taxon>Eukaryota</taxon>
        <taxon>Metazoa</taxon>
        <taxon>Chordata</taxon>
        <taxon>Craniata</taxon>
        <taxon>Vertebrata</taxon>
        <taxon>Euteleostomi</taxon>
        <taxon>Amphibia</taxon>
        <taxon>Batrachia</taxon>
        <taxon>Caudata</taxon>
        <taxon>Salamandroidea</taxon>
        <taxon>Salamandridae</taxon>
        <taxon>Pleurodelinae</taxon>
        <taxon>Pleurodeles</taxon>
    </lineage>
</organism>
<feature type="region of interest" description="Disordered" evidence="1">
    <location>
        <begin position="75"/>
        <end position="103"/>
    </location>
</feature>
<sequence length="103" mass="10807">MPVGTRGAETAEHMAGGEAPKVEGTTKSAGAETGCCMKALSQELINSGWAGLGLAASGGSLWAHLLMHSQHMWHRGPVSGLDASDPPEPGRREKARLNDHEEH</sequence>
<reference evidence="2" key="1">
    <citation type="journal article" date="2022" name="bioRxiv">
        <title>Sequencing and chromosome-scale assembly of the giantPleurodeles waltlgenome.</title>
        <authorList>
            <person name="Brown T."/>
            <person name="Elewa A."/>
            <person name="Iarovenko S."/>
            <person name="Subramanian E."/>
            <person name="Araus A.J."/>
            <person name="Petzold A."/>
            <person name="Susuki M."/>
            <person name="Suzuki K.-i.T."/>
            <person name="Hayashi T."/>
            <person name="Toyoda A."/>
            <person name="Oliveira C."/>
            <person name="Osipova E."/>
            <person name="Leigh N.D."/>
            <person name="Simon A."/>
            <person name="Yun M.H."/>
        </authorList>
    </citation>
    <scope>NUCLEOTIDE SEQUENCE</scope>
    <source>
        <strain evidence="2">20211129_DDA</strain>
        <tissue evidence="2">Liver</tissue>
    </source>
</reference>
<protein>
    <submittedName>
        <fullName evidence="2">Uncharacterized protein</fullName>
    </submittedName>
</protein>
<accession>A0AAV7KUQ7</accession>
<evidence type="ECO:0000313" key="2">
    <source>
        <dbReference type="EMBL" id="KAJ1082254.1"/>
    </source>
</evidence>
<dbReference type="AlphaFoldDB" id="A0AAV7KUQ7"/>
<feature type="compositionally biased region" description="Basic and acidic residues" evidence="1">
    <location>
        <begin position="88"/>
        <end position="103"/>
    </location>
</feature>
<proteinExistence type="predicted"/>
<comment type="caution">
    <text evidence="2">The sequence shown here is derived from an EMBL/GenBank/DDBJ whole genome shotgun (WGS) entry which is preliminary data.</text>
</comment>